<keyword evidence="12" id="KW-1185">Reference proteome</keyword>
<evidence type="ECO:0000256" key="2">
    <source>
        <dbReference type="ARBA" id="ARBA00012438"/>
    </source>
</evidence>
<comment type="catalytic activity">
    <reaction evidence="1">
        <text>ATP + protein L-histidine = ADP + protein N-phospho-L-histidine.</text>
        <dbReference type="EC" id="2.7.13.3"/>
    </reaction>
</comment>
<dbReference type="SMART" id="SM00387">
    <property type="entry name" value="HATPase_c"/>
    <property type="match status" value="1"/>
</dbReference>
<feature type="domain" description="Histidine kinase" evidence="10">
    <location>
        <begin position="222"/>
        <end position="427"/>
    </location>
</feature>
<dbReference type="Gene3D" id="1.10.287.130">
    <property type="match status" value="1"/>
</dbReference>
<dbReference type="InterPro" id="IPR004358">
    <property type="entry name" value="Sig_transdc_His_kin-like_C"/>
</dbReference>
<organism evidence="11 12">
    <name type="scientific">Desulfoscipio geothermicus DSM 3669</name>
    <dbReference type="NCBI Taxonomy" id="1121426"/>
    <lineage>
        <taxon>Bacteria</taxon>
        <taxon>Bacillati</taxon>
        <taxon>Bacillota</taxon>
        <taxon>Clostridia</taxon>
        <taxon>Eubacteriales</taxon>
        <taxon>Desulfallaceae</taxon>
        <taxon>Desulfoscipio</taxon>
    </lineage>
</organism>
<dbReference type="InterPro" id="IPR003018">
    <property type="entry name" value="GAF"/>
</dbReference>
<dbReference type="GO" id="GO:0005524">
    <property type="term" value="F:ATP binding"/>
    <property type="evidence" value="ECO:0007669"/>
    <property type="project" value="UniProtKB-KW"/>
</dbReference>
<reference evidence="12" key="1">
    <citation type="submission" date="2016-10" db="EMBL/GenBank/DDBJ databases">
        <authorList>
            <person name="Varghese N."/>
            <person name="Submissions S."/>
        </authorList>
    </citation>
    <scope>NUCLEOTIDE SEQUENCE [LARGE SCALE GENOMIC DNA]</scope>
    <source>
        <strain evidence="12">DSM 3669</strain>
    </source>
</reference>
<feature type="region of interest" description="Disordered" evidence="9">
    <location>
        <begin position="190"/>
        <end position="210"/>
    </location>
</feature>
<dbReference type="InterPro" id="IPR029016">
    <property type="entry name" value="GAF-like_dom_sf"/>
</dbReference>
<dbReference type="SUPFAM" id="SSF47384">
    <property type="entry name" value="Homodimeric domain of signal transducing histidine kinase"/>
    <property type="match status" value="1"/>
</dbReference>
<dbReference type="Gene3D" id="3.30.565.10">
    <property type="entry name" value="Histidine kinase-like ATPase, C-terminal domain"/>
    <property type="match status" value="1"/>
</dbReference>
<evidence type="ECO:0000256" key="8">
    <source>
        <dbReference type="ARBA" id="ARBA00023012"/>
    </source>
</evidence>
<dbReference type="AlphaFoldDB" id="A0A1I6CP74"/>
<evidence type="ECO:0000256" key="1">
    <source>
        <dbReference type="ARBA" id="ARBA00000085"/>
    </source>
</evidence>
<evidence type="ECO:0000256" key="6">
    <source>
        <dbReference type="ARBA" id="ARBA00022777"/>
    </source>
</evidence>
<protein>
    <recommendedName>
        <fullName evidence="2">histidine kinase</fullName>
        <ecNumber evidence="2">2.7.13.3</ecNumber>
    </recommendedName>
</protein>
<dbReference type="PANTHER" id="PTHR43065:SF10">
    <property type="entry name" value="PEROXIDE STRESS-ACTIVATED HISTIDINE KINASE MAK3"/>
    <property type="match status" value="1"/>
</dbReference>
<dbReference type="PRINTS" id="PR00344">
    <property type="entry name" value="BCTRLSENSOR"/>
</dbReference>
<dbReference type="STRING" id="39060.SAMN05660706_10194"/>
<keyword evidence="3" id="KW-0597">Phosphoprotein</keyword>
<keyword evidence="5" id="KW-0547">Nucleotide-binding</keyword>
<dbReference type="InterPro" id="IPR005467">
    <property type="entry name" value="His_kinase_dom"/>
</dbReference>
<dbReference type="Gene3D" id="3.30.450.40">
    <property type="match status" value="1"/>
</dbReference>
<keyword evidence="8" id="KW-0902">Two-component regulatory system</keyword>
<dbReference type="InterPro" id="IPR003661">
    <property type="entry name" value="HisK_dim/P_dom"/>
</dbReference>
<evidence type="ECO:0000256" key="4">
    <source>
        <dbReference type="ARBA" id="ARBA00022679"/>
    </source>
</evidence>
<evidence type="ECO:0000256" key="3">
    <source>
        <dbReference type="ARBA" id="ARBA00022553"/>
    </source>
</evidence>
<evidence type="ECO:0000256" key="7">
    <source>
        <dbReference type="ARBA" id="ARBA00022840"/>
    </source>
</evidence>
<evidence type="ECO:0000313" key="11">
    <source>
        <dbReference type="EMBL" id="SFQ94957.1"/>
    </source>
</evidence>
<dbReference type="PANTHER" id="PTHR43065">
    <property type="entry name" value="SENSOR HISTIDINE KINASE"/>
    <property type="match status" value="1"/>
</dbReference>
<keyword evidence="6" id="KW-0418">Kinase</keyword>
<dbReference type="InterPro" id="IPR003594">
    <property type="entry name" value="HATPase_dom"/>
</dbReference>
<evidence type="ECO:0000256" key="5">
    <source>
        <dbReference type="ARBA" id="ARBA00022741"/>
    </source>
</evidence>
<dbReference type="EMBL" id="FOYM01000001">
    <property type="protein sequence ID" value="SFQ94957.1"/>
    <property type="molecule type" value="Genomic_DNA"/>
</dbReference>
<dbReference type="InterPro" id="IPR036890">
    <property type="entry name" value="HATPase_C_sf"/>
</dbReference>
<dbReference type="PROSITE" id="PS50109">
    <property type="entry name" value="HIS_KIN"/>
    <property type="match status" value="1"/>
</dbReference>
<sequence length="430" mass="48022">MPALQEKVNGDGLSPREFAVLLEISRVITSRLPLKNMFEVVHAYLEQIMHYQIGGLYVKEKGRLNLKVGVGGDDQFHTSLGKRAGNNFLLKKIKATGRPWRSTQILDQERVKKHPFYLQVLAPLGILYTAGAPIKDGHYVLGSIHLGRTEKEGDFTKKDMQVLEMVANLLAPAIKNIRIRQTSWQLDGVIVPGNRKNGDHQSPGDNGKETQRMELLGSVSSVMARELRNPLSNLKMSFYSLARNYTSGVMAQQDLEQMDRSIKNMDKTISFLYNLSKDLNLKKEWLDINELLDEVVETLGPIMDPDVVVVKDYAALPKLNLDREKMHAVFGNILENALDAMPGGGRLRIITTENQGRVYIIVEDNGLGVDREIREKIFEPFVTAKPSGVGLGLTVCKKIVESHSGRIKLRSNIGKGTAVCIDIPVTEEII</sequence>
<dbReference type="EC" id="2.7.13.3" evidence="2"/>
<evidence type="ECO:0000259" key="10">
    <source>
        <dbReference type="PROSITE" id="PS50109"/>
    </source>
</evidence>
<gene>
    <name evidence="11" type="ORF">SAMN05660706_10194</name>
</gene>
<dbReference type="Pfam" id="PF02518">
    <property type="entry name" value="HATPase_c"/>
    <property type="match status" value="1"/>
</dbReference>
<keyword evidence="4" id="KW-0808">Transferase</keyword>
<evidence type="ECO:0000256" key="9">
    <source>
        <dbReference type="SAM" id="MobiDB-lite"/>
    </source>
</evidence>
<dbReference type="CDD" id="cd00082">
    <property type="entry name" value="HisKA"/>
    <property type="match status" value="1"/>
</dbReference>
<dbReference type="Proteomes" id="UP000199584">
    <property type="component" value="Unassembled WGS sequence"/>
</dbReference>
<accession>A0A1I6CP74</accession>
<proteinExistence type="predicted"/>
<dbReference type="CDD" id="cd00075">
    <property type="entry name" value="HATPase"/>
    <property type="match status" value="1"/>
</dbReference>
<dbReference type="Pfam" id="PF01590">
    <property type="entry name" value="GAF"/>
    <property type="match status" value="1"/>
</dbReference>
<dbReference type="RefSeq" id="WP_165608111.1">
    <property type="nucleotide sequence ID" value="NZ_FOYM01000001.1"/>
</dbReference>
<dbReference type="SUPFAM" id="SSF55874">
    <property type="entry name" value="ATPase domain of HSP90 chaperone/DNA topoisomerase II/histidine kinase"/>
    <property type="match status" value="1"/>
</dbReference>
<name>A0A1I6CP74_9FIRM</name>
<dbReference type="InterPro" id="IPR036097">
    <property type="entry name" value="HisK_dim/P_sf"/>
</dbReference>
<evidence type="ECO:0000313" key="12">
    <source>
        <dbReference type="Proteomes" id="UP000199584"/>
    </source>
</evidence>
<dbReference type="SMART" id="SM00065">
    <property type="entry name" value="GAF"/>
    <property type="match status" value="1"/>
</dbReference>
<keyword evidence="7" id="KW-0067">ATP-binding</keyword>
<dbReference type="GO" id="GO:0000155">
    <property type="term" value="F:phosphorelay sensor kinase activity"/>
    <property type="evidence" value="ECO:0007669"/>
    <property type="project" value="InterPro"/>
</dbReference>
<dbReference type="SUPFAM" id="SSF55781">
    <property type="entry name" value="GAF domain-like"/>
    <property type="match status" value="1"/>
</dbReference>